<comment type="caution">
    <text evidence="2">The sequence shown here is derived from an EMBL/GenBank/DDBJ whole genome shotgun (WGS) entry which is preliminary data.</text>
</comment>
<dbReference type="Proteomes" id="UP001187471">
    <property type="component" value="Unassembled WGS sequence"/>
</dbReference>
<feature type="compositionally biased region" description="Polar residues" evidence="1">
    <location>
        <begin position="8"/>
        <end position="17"/>
    </location>
</feature>
<evidence type="ECO:0000313" key="3">
    <source>
        <dbReference type="Proteomes" id="UP001187471"/>
    </source>
</evidence>
<dbReference type="AlphaFoldDB" id="A0AA88S5U3"/>
<protein>
    <recommendedName>
        <fullName evidence="4">O-fucosyltransferase family protein</fullName>
    </recommendedName>
</protein>
<accession>A0AA88S5U3</accession>
<evidence type="ECO:0000313" key="2">
    <source>
        <dbReference type="EMBL" id="KAK2983215.1"/>
    </source>
</evidence>
<evidence type="ECO:0008006" key="4">
    <source>
        <dbReference type="Google" id="ProtNLM"/>
    </source>
</evidence>
<feature type="region of interest" description="Disordered" evidence="1">
    <location>
        <begin position="1"/>
        <end position="37"/>
    </location>
</feature>
<keyword evidence="3" id="KW-1185">Reference proteome</keyword>
<feature type="non-terminal residue" evidence="2">
    <location>
        <position position="98"/>
    </location>
</feature>
<evidence type="ECO:0000256" key="1">
    <source>
        <dbReference type="SAM" id="MobiDB-lite"/>
    </source>
</evidence>
<organism evidence="2 3">
    <name type="scientific">Escallonia rubra</name>
    <dbReference type="NCBI Taxonomy" id="112253"/>
    <lineage>
        <taxon>Eukaryota</taxon>
        <taxon>Viridiplantae</taxon>
        <taxon>Streptophyta</taxon>
        <taxon>Embryophyta</taxon>
        <taxon>Tracheophyta</taxon>
        <taxon>Spermatophyta</taxon>
        <taxon>Magnoliopsida</taxon>
        <taxon>eudicotyledons</taxon>
        <taxon>Gunneridae</taxon>
        <taxon>Pentapetalae</taxon>
        <taxon>asterids</taxon>
        <taxon>campanulids</taxon>
        <taxon>Escalloniales</taxon>
        <taxon>Escalloniaceae</taxon>
        <taxon>Escallonia</taxon>
    </lineage>
</organism>
<dbReference type="EMBL" id="JAVXUO010001348">
    <property type="protein sequence ID" value="KAK2983215.1"/>
    <property type="molecule type" value="Genomic_DNA"/>
</dbReference>
<sequence length="98" mass="11308">QHEIEYQKLSTKRSWTQELAPPHSRKAPCSQGFLDGASGPSDFDKLWKRPPNRDYVQLCTMSSQVHPVQIRDMVTVARIIKATLVIPKLDKRSFWQDS</sequence>
<proteinExistence type="predicted"/>
<feature type="non-terminal residue" evidence="2">
    <location>
        <position position="1"/>
    </location>
</feature>
<reference evidence="2" key="1">
    <citation type="submission" date="2022-12" db="EMBL/GenBank/DDBJ databases">
        <title>Draft genome assemblies for two species of Escallonia (Escalloniales).</title>
        <authorList>
            <person name="Chanderbali A."/>
            <person name="Dervinis C."/>
            <person name="Anghel I."/>
            <person name="Soltis D."/>
            <person name="Soltis P."/>
            <person name="Zapata F."/>
        </authorList>
    </citation>
    <scope>NUCLEOTIDE SEQUENCE</scope>
    <source>
        <strain evidence="2">UCBG92.1500</strain>
        <tissue evidence="2">Leaf</tissue>
    </source>
</reference>
<name>A0AA88S5U3_9ASTE</name>
<gene>
    <name evidence="2" type="ORF">RJ640_000667</name>
</gene>